<dbReference type="Proteomes" id="UP000286186">
    <property type="component" value="Unassembled WGS sequence"/>
</dbReference>
<comment type="caution">
    <text evidence="2">The sequence shown here is derived from an EMBL/GenBank/DDBJ whole genome shotgun (WGS) entry which is preliminary data.</text>
</comment>
<name>A0A414R1I8_9FIRM</name>
<reference evidence="2 3" key="1">
    <citation type="submission" date="2018-08" db="EMBL/GenBank/DDBJ databases">
        <title>A genome reference for cultivated species of the human gut microbiota.</title>
        <authorList>
            <person name="Zou Y."/>
            <person name="Xue W."/>
            <person name="Luo G."/>
        </authorList>
    </citation>
    <scope>NUCLEOTIDE SEQUENCE [LARGE SCALE GENOMIC DNA]</scope>
    <source>
        <strain evidence="2 3">AM23-22</strain>
    </source>
</reference>
<dbReference type="RefSeq" id="WP_118232029.1">
    <property type="nucleotide sequence ID" value="NZ_CAUEJY010000019.1"/>
</dbReference>
<sequence length="66" mass="7970">MITFERLWETLKKREISQYKLIKEYKISTGQLDRLRKNGNVNTYTLNQLCKILNCKLEDIAEYIED</sequence>
<evidence type="ECO:0000313" key="3">
    <source>
        <dbReference type="Proteomes" id="UP000286186"/>
    </source>
</evidence>
<dbReference type="InterPro" id="IPR010982">
    <property type="entry name" value="Lambda_DNA-bd_dom_sf"/>
</dbReference>
<dbReference type="AlphaFoldDB" id="A0A414R1I8"/>
<proteinExistence type="predicted"/>
<evidence type="ECO:0000259" key="1">
    <source>
        <dbReference type="Pfam" id="PF13443"/>
    </source>
</evidence>
<organism evidence="2 3">
    <name type="scientific">Eubacterium ventriosum</name>
    <dbReference type="NCBI Taxonomy" id="39496"/>
    <lineage>
        <taxon>Bacteria</taxon>
        <taxon>Bacillati</taxon>
        <taxon>Bacillota</taxon>
        <taxon>Clostridia</taxon>
        <taxon>Eubacteriales</taxon>
        <taxon>Eubacteriaceae</taxon>
        <taxon>Eubacterium</taxon>
    </lineage>
</organism>
<evidence type="ECO:0000313" key="2">
    <source>
        <dbReference type="EMBL" id="RHF86895.1"/>
    </source>
</evidence>
<gene>
    <name evidence="2" type="ORF">DW652_11180</name>
</gene>
<dbReference type="InterPro" id="IPR001387">
    <property type="entry name" value="Cro/C1-type_HTH"/>
</dbReference>
<dbReference type="Pfam" id="PF13443">
    <property type="entry name" value="HTH_26"/>
    <property type="match status" value="1"/>
</dbReference>
<dbReference type="EMBL" id="QRHR01000016">
    <property type="protein sequence ID" value="RHF86895.1"/>
    <property type="molecule type" value="Genomic_DNA"/>
</dbReference>
<dbReference type="GO" id="GO:0003677">
    <property type="term" value="F:DNA binding"/>
    <property type="evidence" value="ECO:0007669"/>
    <property type="project" value="InterPro"/>
</dbReference>
<protein>
    <submittedName>
        <fullName evidence="2">XRE family transcriptional regulator</fullName>
    </submittedName>
</protein>
<dbReference type="Gene3D" id="1.10.260.40">
    <property type="entry name" value="lambda repressor-like DNA-binding domains"/>
    <property type="match status" value="1"/>
</dbReference>
<accession>A0A414R1I8</accession>
<feature type="domain" description="HTH cro/C1-type" evidence="1">
    <location>
        <begin position="6"/>
        <end position="66"/>
    </location>
</feature>
<dbReference type="SUPFAM" id="SSF47413">
    <property type="entry name" value="lambda repressor-like DNA-binding domains"/>
    <property type="match status" value="1"/>
</dbReference>